<dbReference type="SUPFAM" id="SSF55315">
    <property type="entry name" value="L30e-like"/>
    <property type="match status" value="1"/>
</dbReference>
<dbReference type="Pfam" id="PF00588">
    <property type="entry name" value="SpoU_methylase"/>
    <property type="match status" value="1"/>
</dbReference>
<evidence type="ECO:0000256" key="3">
    <source>
        <dbReference type="ARBA" id="ARBA00022679"/>
    </source>
</evidence>
<evidence type="ECO:0000259" key="4">
    <source>
        <dbReference type="SMART" id="SM00967"/>
    </source>
</evidence>
<accession>A0A8D3WV07</accession>
<sequence length="254" mass="27959">MFVKQIDSVKNPQVKAWKKLHNKKDRDKQGLFMVEGFHLVEEAIKNKDCVKELIIRESIEVPAQWDIDGIEITVVNEAIIKLLSDTETPQGIIAVCFQTKHAEIIHTAQKVLLLDAVQDPGNLGTIIRTADAAGVDAIIVGEGSVDVYNPKVVRSTQGAIFHLPIVKGDLLEMISLLKERGIAVYGTSLQNGKVYTHVKPSNEFALIVGNEGNGVSEKVLEQTDQNLYIPIYGKSESLNVAIASGILLYYLRGM</sequence>
<dbReference type="InterPro" id="IPR029026">
    <property type="entry name" value="tRNA_m1G_MTases_N"/>
</dbReference>
<gene>
    <name evidence="5" type="ORF">BMWSH_0507</name>
</gene>
<feature type="domain" description="RNA 2-O ribose methyltransferase substrate binding" evidence="4">
    <location>
        <begin position="33"/>
        <end position="102"/>
    </location>
</feature>
<dbReference type="InterPro" id="IPR051259">
    <property type="entry name" value="rRNA_Methyltransferase"/>
</dbReference>
<proteinExistence type="inferred from homology"/>
<dbReference type="GO" id="GO:0005737">
    <property type="term" value="C:cytoplasm"/>
    <property type="evidence" value="ECO:0007669"/>
    <property type="project" value="UniProtKB-ARBA"/>
</dbReference>
<dbReference type="InterPro" id="IPR029028">
    <property type="entry name" value="Alpha/beta_knot_MTases"/>
</dbReference>
<reference evidence="5 6" key="1">
    <citation type="journal article" date="2011" name="J. Bacteriol.">
        <title>Complete genome sequence of the industrial strain Bacillus megaterium WSH-002.</title>
        <authorList>
            <person name="Liu L."/>
            <person name="Li Y."/>
            <person name="Zhang J."/>
            <person name="Zou W."/>
            <person name="Zhou Z."/>
            <person name="Liu J."/>
            <person name="Li X."/>
            <person name="Wang L."/>
            <person name="Chen J."/>
        </authorList>
    </citation>
    <scope>NUCLEOTIDE SEQUENCE [LARGE SCALE GENOMIC DNA]</scope>
    <source>
        <strain evidence="5 6">WSH-002</strain>
    </source>
</reference>
<dbReference type="AlphaFoldDB" id="A0A8D3WV07"/>
<dbReference type="RefSeq" id="WP_014458063.1">
    <property type="nucleotide sequence ID" value="NC_017138.1"/>
</dbReference>
<dbReference type="Proteomes" id="UP000001283">
    <property type="component" value="Chromosome"/>
</dbReference>
<dbReference type="GO" id="GO:0032259">
    <property type="term" value="P:methylation"/>
    <property type="evidence" value="ECO:0007669"/>
    <property type="project" value="UniProtKB-KW"/>
</dbReference>
<dbReference type="GO" id="GO:0003723">
    <property type="term" value="F:RNA binding"/>
    <property type="evidence" value="ECO:0007669"/>
    <property type="project" value="InterPro"/>
</dbReference>
<dbReference type="InterPro" id="IPR001537">
    <property type="entry name" value="SpoU_MeTrfase"/>
</dbReference>
<dbReference type="Pfam" id="PF22435">
    <property type="entry name" value="MRM3-like_sub_bind"/>
    <property type="match status" value="1"/>
</dbReference>
<evidence type="ECO:0000313" key="5">
    <source>
        <dbReference type="EMBL" id="AEN87391.1"/>
    </source>
</evidence>
<dbReference type="CDD" id="cd18095">
    <property type="entry name" value="SpoU-like_rRNA-MTase"/>
    <property type="match status" value="1"/>
</dbReference>
<dbReference type="Gene3D" id="3.40.1280.10">
    <property type="match status" value="1"/>
</dbReference>
<keyword evidence="2 5" id="KW-0489">Methyltransferase</keyword>
<evidence type="ECO:0000256" key="1">
    <source>
        <dbReference type="ARBA" id="ARBA00007228"/>
    </source>
</evidence>
<organism evidence="5 6">
    <name type="scientific">Priestia megaterium (strain WSH-002)</name>
    <name type="common">Bacillus megaterium</name>
    <dbReference type="NCBI Taxonomy" id="1006007"/>
    <lineage>
        <taxon>Bacteria</taxon>
        <taxon>Bacillati</taxon>
        <taxon>Bacillota</taxon>
        <taxon>Bacilli</taxon>
        <taxon>Bacillales</taxon>
        <taxon>Bacillaceae</taxon>
        <taxon>Priestia</taxon>
    </lineage>
</organism>
<dbReference type="SUPFAM" id="SSF75217">
    <property type="entry name" value="alpha/beta knot"/>
    <property type="match status" value="1"/>
</dbReference>
<evidence type="ECO:0000313" key="6">
    <source>
        <dbReference type="Proteomes" id="UP000001283"/>
    </source>
</evidence>
<dbReference type="Gene3D" id="3.30.1330.30">
    <property type="match status" value="1"/>
</dbReference>
<dbReference type="SMART" id="SM00967">
    <property type="entry name" value="SpoU_sub_bind"/>
    <property type="match status" value="1"/>
</dbReference>
<keyword evidence="3 5" id="KW-0808">Transferase</keyword>
<dbReference type="InterPro" id="IPR029064">
    <property type="entry name" value="Ribosomal_eL30-like_sf"/>
</dbReference>
<name>A0A8D3WV07_PRIMW</name>
<dbReference type="GO" id="GO:0008173">
    <property type="term" value="F:RNA methyltransferase activity"/>
    <property type="evidence" value="ECO:0007669"/>
    <property type="project" value="InterPro"/>
</dbReference>
<dbReference type="InterPro" id="IPR013123">
    <property type="entry name" value="SpoU_subst-bd"/>
</dbReference>
<evidence type="ECO:0000256" key="2">
    <source>
        <dbReference type="ARBA" id="ARBA00022603"/>
    </source>
</evidence>
<protein>
    <submittedName>
        <fullName evidence="5">tRNA/rRNA methyltransferase (SpoU)</fullName>
    </submittedName>
</protein>
<dbReference type="KEGG" id="bmh:BMWSH_0507"/>
<dbReference type="PANTHER" id="PTHR43191:SF2">
    <property type="entry name" value="RRNA METHYLTRANSFERASE 3, MITOCHONDRIAL"/>
    <property type="match status" value="1"/>
</dbReference>
<dbReference type="EMBL" id="CP003017">
    <property type="protein sequence ID" value="AEN87391.1"/>
    <property type="molecule type" value="Genomic_DNA"/>
</dbReference>
<dbReference type="PANTHER" id="PTHR43191">
    <property type="entry name" value="RRNA METHYLTRANSFERASE 3"/>
    <property type="match status" value="1"/>
</dbReference>
<dbReference type="GO" id="GO:0006396">
    <property type="term" value="P:RNA processing"/>
    <property type="evidence" value="ECO:0007669"/>
    <property type="project" value="InterPro"/>
</dbReference>
<comment type="similarity">
    <text evidence="1">Belongs to the class IV-like SAM-binding methyltransferase superfamily. RNA methyltransferase TrmH family.</text>
</comment>
<dbReference type="InterPro" id="IPR053888">
    <property type="entry name" value="MRM3-like_sub_bind"/>
</dbReference>